<comment type="caution">
    <text evidence="1">The sequence shown here is derived from an EMBL/GenBank/DDBJ whole genome shotgun (WGS) entry which is preliminary data.</text>
</comment>
<reference evidence="1 2" key="1">
    <citation type="submission" date="2015-01" db="EMBL/GenBank/DDBJ databases">
        <title>Evolution of Trichinella species and genotypes.</title>
        <authorList>
            <person name="Korhonen P.K."/>
            <person name="Edoardo P."/>
            <person name="Giuseppe L.R."/>
            <person name="Gasser R.B."/>
        </authorList>
    </citation>
    <scope>NUCLEOTIDE SEQUENCE [LARGE SCALE GENOMIC DNA]</scope>
    <source>
        <strain evidence="1">ISS3</strain>
    </source>
</reference>
<keyword evidence="2" id="KW-1185">Reference proteome</keyword>
<evidence type="ECO:0000313" key="1">
    <source>
        <dbReference type="EMBL" id="KRY39010.1"/>
    </source>
</evidence>
<accession>A0A0V1BQ97</accession>
<sequence>MKYPKQVQVYLCLDPALTPLLLSTRIPTVVTHMMLTYPRYGQRKESEKARKREKEKLVKKNVTRASNQIHTSTLTDNQALVQRGRFAGLTVQPRTLAVLCATVDWVWLQFCFANQNHQLLVEKERVNIFRDFVQQAEFYIFHFGISGKSPSPFGAYRQHKRSLTNRFFLTTRLSKEKGIQ</sequence>
<protein>
    <submittedName>
        <fullName evidence="1">Uncharacterized protein</fullName>
    </submittedName>
</protein>
<proteinExistence type="predicted"/>
<evidence type="ECO:0000313" key="2">
    <source>
        <dbReference type="Proteomes" id="UP000054776"/>
    </source>
</evidence>
<name>A0A0V1BQ97_TRISP</name>
<dbReference type="Proteomes" id="UP000054776">
    <property type="component" value="Unassembled WGS sequence"/>
</dbReference>
<dbReference type="InParanoid" id="A0A0V1BQ97"/>
<dbReference type="EMBL" id="JYDH01000021">
    <property type="protein sequence ID" value="KRY39010.1"/>
    <property type="molecule type" value="Genomic_DNA"/>
</dbReference>
<dbReference type="OrthoDB" id="5920314at2759"/>
<organism evidence="1 2">
    <name type="scientific">Trichinella spiralis</name>
    <name type="common">Trichina worm</name>
    <dbReference type="NCBI Taxonomy" id="6334"/>
    <lineage>
        <taxon>Eukaryota</taxon>
        <taxon>Metazoa</taxon>
        <taxon>Ecdysozoa</taxon>
        <taxon>Nematoda</taxon>
        <taxon>Enoplea</taxon>
        <taxon>Dorylaimia</taxon>
        <taxon>Trichinellida</taxon>
        <taxon>Trichinellidae</taxon>
        <taxon>Trichinella</taxon>
    </lineage>
</organism>
<gene>
    <name evidence="1" type="ORF">T01_4638</name>
</gene>
<dbReference type="AlphaFoldDB" id="A0A0V1BQ97"/>